<protein>
    <submittedName>
        <fullName evidence="1">Uncharacterized protein</fullName>
    </submittedName>
</protein>
<dbReference type="AlphaFoldDB" id="A0A9P1C234"/>
<dbReference type="EMBL" id="CAMXCT020000829">
    <property type="protein sequence ID" value="CAL1137075.1"/>
    <property type="molecule type" value="Genomic_DNA"/>
</dbReference>
<reference evidence="2" key="2">
    <citation type="submission" date="2024-04" db="EMBL/GenBank/DDBJ databases">
        <authorList>
            <person name="Chen Y."/>
            <person name="Shah S."/>
            <person name="Dougan E. K."/>
            <person name="Thang M."/>
            <person name="Chan C."/>
        </authorList>
    </citation>
    <scope>NUCLEOTIDE SEQUENCE [LARGE SCALE GENOMIC DNA]</scope>
</reference>
<sequence>MHHQARPLEVVLWSGARILNASDASDASDVTFQSEPRVFSHTFVIRLDRHCIGSWNSGGLRLELQSCNCLQLAAPIKTPEPGQQSPVNPDRLCGTSMCNLHKRRGEKTGQLEVVDFITVGAKHALELALLRKELEICRSEAAAQIQALREELRSMGLVKLEEPEETIEMAAEVRGAVQAEHQQWHFMPSVGTWIQRPIQLQIQEPALAREMAAEEERWHDDGWIPYSTMLRETVARGSRSPA</sequence>
<dbReference type="EMBL" id="CAMXCT030000829">
    <property type="protein sequence ID" value="CAL4771012.1"/>
    <property type="molecule type" value="Genomic_DNA"/>
</dbReference>
<gene>
    <name evidence="1" type="ORF">C1SCF055_LOCUS11292</name>
</gene>
<evidence type="ECO:0000313" key="3">
    <source>
        <dbReference type="Proteomes" id="UP001152797"/>
    </source>
</evidence>
<accession>A0A9P1C234</accession>
<comment type="caution">
    <text evidence="1">The sequence shown here is derived from an EMBL/GenBank/DDBJ whole genome shotgun (WGS) entry which is preliminary data.</text>
</comment>
<proteinExistence type="predicted"/>
<organism evidence="1">
    <name type="scientific">Cladocopium goreaui</name>
    <dbReference type="NCBI Taxonomy" id="2562237"/>
    <lineage>
        <taxon>Eukaryota</taxon>
        <taxon>Sar</taxon>
        <taxon>Alveolata</taxon>
        <taxon>Dinophyceae</taxon>
        <taxon>Suessiales</taxon>
        <taxon>Symbiodiniaceae</taxon>
        <taxon>Cladocopium</taxon>
    </lineage>
</organism>
<evidence type="ECO:0000313" key="2">
    <source>
        <dbReference type="EMBL" id="CAL1137075.1"/>
    </source>
</evidence>
<evidence type="ECO:0000313" key="1">
    <source>
        <dbReference type="EMBL" id="CAI3983700.1"/>
    </source>
</evidence>
<keyword evidence="3" id="KW-1185">Reference proteome</keyword>
<name>A0A9P1C234_9DINO</name>
<dbReference type="EMBL" id="CAMXCT010000829">
    <property type="protein sequence ID" value="CAI3983700.1"/>
    <property type="molecule type" value="Genomic_DNA"/>
</dbReference>
<dbReference type="Proteomes" id="UP001152797">
    <property type="component" value="Unassembled WGS sequence"/>
</dbReference>
<reference evidence="1" key="1">
    <citation type="submission" date="2022-10" db="EMBL/GenBank/DDBJ databases">
        <authorList>
            <person name="Chen Y."/>
            <person name="Dougan E. K."/>
            <person name="Chan C."/>
            <person name="Rhodes N."/>
            <person name="Thang M."/>
        </authorList>
    </citation>
    <scope>NUCLEOTIDE SEQUENCE</scope>
</reference>